<dbReference type="InterPro" id="IPR036465">
    <property type="entry name" value="vWFA_dom_sf"/>
</dbReference>
<dbReference type="WBParaSite" id="ALUE_0001790101-mRNA-1">
    <property type="protein sequence ID" value="ALUE_0001790101-mRNA-1"/>
    <property type="gene ID" value="ALUE_0001790101"/>
</dbReference>
<dbReference type="Proteomes" id="UP000036681">
    <property type="component" value="Unplaced"/>
</dbReference>
<evidence type="ECO:0000313" key="3">
    <source>
        <dbReference type="Proteomes" id="UP000036681"/>
    </source>
</evidence>
<keyword evidence="3" id="KW-1185">Reference proteome</keyword>
<feature type="region of interest" description="Disordered" evidence="1">
    <location>
        <begin position="550"/>
        <end position="571"/>
    </location>
</feature>
<feature type="domain" description="VWFA" evidence="2">
    <location>
        <begin position="610"/>
        <end position="657"/>
    </location>
</feature>
<dbReference type="PANTHER" id="PTHR22588:SF3">
    <property type="entry name" value="VWFA DOMAIN-CONTAINING PROTEIN"/>
    <property type="match status" value="1"/>
</dbReference>
<dbReference type="PROSITE" id="PS50234">
    <property type="entry name" value="VWFA"/>
    <property type="match status" value="4"/>
</dbReference>
<name>A0A0M3IHK1_ASCLU</name>
<feature type="domain" description="VWFA" evidence="2">
    <location>
        <begin position="26"/>
        <end position="203"/>
    </location>
</feature>
<feature type="region of interest" description="Disordered" evidence="1">
    <location>
        <begin position="430"/>
        <end position="517"/>
    </location>
</feature>
<feature type="compositionally biased region" description="Polar residues" evidence="1">
    <location>
        <begin position="492"/>
        <end position="509"/>
    </location>
</feature>
<dbReference type="PANTHER" id="PTHR22588">
    <property type="entry name" value="VWFA DOMAIN-CONTAINING PROTEIN"/>
    <property type="match status" value="1"/>
</dbReference>
<proteinExistence type="predicted"/>
<feature type="domain" description="VWFA" evidence="2">
    <location>
        <begin position="248"/>
        <end position="425"/>
    </location>
</feature>
<dbReference type="SUPFAM" id="SSF53300">
    <property type="entry name" value="vWA-like"/>
    <property type="match status" value="4"/>
</dbReference>
<feature type="compositionally biased region" description="Basic and acidic residues" evidence="1">
    <location>
        <begin position="550"/>
        <end position="559"/>
    </location>
</feature>
<dbReference type="Pfam" id="PF00092">
    <property type="entry name" value="VWA"/>
    <property type="match status" value="3"/>
</dbReference>
<evidence type="ECO:0000313" key="4">
    <source>
        <dbReference type="WBParaSite" id="ALUE_0001790101-mRNA-1"/>
    </source>
</evidence>
<sequence length="769" mass="85496">MGIERWFEYESGHAWCETGCDKTPIDVLLLVDITTDNNTVFDRQQRKIVETIRHLNDATSSREARYSVIVFHRRPLVLVSLASPRARIPERIISEVEKLRARRNLETSPARALELAAIQLNMNGRANAKKLIILAHNGFSTDLIAETIDARNSIDQLEGFIFAITGAANPNMAALTGYTTDRARVYHEDDDQSRFLNEIDRAIGATCAQVQKPKVDNRGSFAFGVPARSVTEAEKKPKLEQCKSNKVDLMIVLDTSGSVYNAFAEERQFAKDLILSIDNSAFEDGRLQVSTVRFASTPTIAIPFAKNRPKDEIIQKIGEIEFTGTNTRIADAVDLAIAELTRSRRHDATQIFVLISDGHGQEFWSVVQATGKKLQNLDAEVFSVTTSPDYNFAELMLYAGDEKRVFIGPKHTGFIPTISPLINKCLKAEPNSPTQSVKIPLPDKPTSSMPKSEVEKTELSKEKDFEAGELHSSKIEPTTNKPSDSEEGLITTEATLATEKQTSMKTNSSEIEESDKPLKANLNATEPIIEDVTADETSTKELSTEEIKRELPDVSHESGEPAPLQVQPAQRTREELGIIKPIPEETEQLHETIIESPLLSSTADRQCEVDLLFIIDRSMSVEGDFQRQLRFATELVQRLMDEDLSGNRIRVAAISFARSPLLSSTADRQCEVDLLFIIDRSMSVEGDFQRQLRFATELVQRLMDEDLSGNRIRVAAISFAREAKIEFEFGKALTKDDIVSELLSLQHTGGETSAVSGVSLAVKDVSGKK</sequence>
<dbReference type="Gene3D" id="3.40.50.410">
    <property type="entry name" value="von Willebrand factor, type A domain"/>
    <property type="match status" value="4"/>
</dbReference>
<dbReference type="SMART" id="SM00327">
    <property type="entry name" value="VWA"/>
    <property type="match status" value="2"/>
</dbReference>
<protein>
    <submittedName>
        <fullName evidence="4">VWFA domain-containing protein</fullName>
    </submittedName>
</protein>
<dbReference type="AlphaFoldDB" id="A0A0M3IHK1"/>
<reference evidence="4" key="1">
    <citation type="submission" date="2016-03" db="UniProtKB">
        <authorList>
            <consortium name="WormBaseParasite"/>
        </authorList>
    </citation>
    <scope>IDENTIFICATION</scope>
</reference>
<evidence type="ECO:0000256" key="1">
    <source>
        <dbReference type="SAM" id="MobiDB-lite"/>
    </source>
</evidence>
<feature type="compositionally biased region" description="Basic and acidic residues" evidence="1">
    <location>
        <begin position="452"/>
        <end position="474"/>
    </location>
</feature>
<feature type="domain" description="VWFA" evidence="2">
    <location>
        <begin position="673"/>
        <end position="769"/>
    </location>
</feature>
<dbReference type="InterPro" id="IPR052229">
    <property type="entry name" value="Collagen-VI/PIF"/>
</dbReference>
<accession>A0A0M3IHK1</accession>
<dbReference type="CDD" id="cd00198">
    <property type="entry name" value="vWFA"/>
    <property type="match status" value="2"/>
</dbReference>
<organism evidence="3 4">
    <name type="scientific">Ascaris lumbricoides</name>
    <name type="common">Giant roundworm</name>
    <dbReference type="NCBI Taxonomy" id="6252"/>
    <lineage>
        <taxon>Eukaryota</taxon>
        <taxon>Metazoa</taxon>
        <taxon>Ecdysozoa</taxon>
        <taxon>Nematoda</taxon>
        <taxon>Chromadorea</taxon>
        <taxon>Rhabditida</taxon>
        <taxon>Spirurina</taxon>
        <taxon>Ascaridomorpha</taxon>
        <taxon>Ascaridoidea</taxon>
        <taxon>Ascarididae</taxon>
        <taxon>Ascaris</taxon>
    </lineage>
</organism>
<dbReference type="InterPro" id="IPR002035">
    <property type="entry name" value="VWF_A"/>
</dbReference>
<evidence type="ECO:0000259" key="2">
    <source>
        <dbReference type="PROSITE" id="PS50234"/>
    </source>
</evidence>